<protein>
    <submittedName>
        <fullName evidence="1">Hard-surface inducible</fullName>
    </submittedName>
</protein>
<reference evidence="1" key="2">
    <citation type="submission" date="2020-02" db="EMBL/GenBank/DDBJ databases">
        <title>Identification and distribution of gene clusters putatively required for synthesis of sphingolipid metabolism inhibitors in phylogenetically diverse species of the filamentous fungus Fusarium.</title>
        <authorList>
            <person name="Kim H.-S."/>
            <person name="Busman M."/>
            <person name="Brown D.W."/>
            <person name="Divon H."/>
            <person name="Uhlig S."/>
            <person name="Proctor R.H."/>
        </authorList>
    </citation>
    <scope>NUCLEOTIDE SEQUENCE</scope>
    <source>
        <strain evidence="1">NRRL 25174</strain>
    </source>
</reference>
<comment type="caution">
    <text evidence="1">The sequence shown here is derived from an EMBL/GenBank/DDBJ whole genome shotgun (WGS) entry which is preliminary data.</text>
</comment>
<gene>
    <name evidence="1" type="ORF">FBEOM_9348</name>
</gene>
<dbReference type="Proteomes" id="UP000730481">
    <property type="component" value="Unassembled WGS sequence"/>
</dbReference>
<dbReference type="SUPFAM" id="SSF50370">
    <property type="entry name" value="Ricin B-like lectins"/>
    <property type="match status" value="1"/>
</dbReference>
<name>A0A9P5DTM7_9HYPO</name>
<organism evidence="1 2">
    <name type="scientific">Fusarium beomiforme</name>
    <dbReference type="NCBI Taxonomy" id="44412"/>
    <lineage>
        <taxon>Eukaryota</taxon>
        <taxon>Fungi</taxon>
        <taxon>Dikarya</taxon>
        <taxon>Ascomycota</taxon>
        <taxon>Pezizomycotina</taxon>
        <taxon>Sordariomycetes</taxon>
        <taxon>Hypocreomycetidae</taxon>
        <taxon>Hypocreales</taxon>
        <taxon>Nectriaceae</taxon>
        <taxon>Fusarium</taxon>
        <taxon>Fusarium burgessii species complex</taxon>
    </lineage>
</organism>
<dbReference type="EMBL" id="PVQB02000470">
    <property type="protein sequence ID" value="KAF4336791.1"/>
    <property type="molecule type" value="Genomic_DNA"/>
</dbReference>
<accession>A0A9P5DTM7</accession>
<dbReference type="Gene3D" id="2.80.10.50">
    <property type="match status" value="1"/>
</dbReference>
<evidence type="ECO:0000313" key="1">
    <source>
        <dbReference type="EMBL" id="KAF4336791.1"/>
    </source>
</evidence>
<dbReference type="InterPro" id="IPR035992">
    <property type="entry name" value="Ricin_B-like_lectins"/>
</dbReference>
<keyword evidence="2" id="KW-1185">Reference proteome</keyword>
<proteinExistence type="predicted"/>
<evidence type="ECO:0000313" key="2">
    <source>
        <dbReference type="Proteomes" id="UP000730481"/>
    </source>
</evidence>
<dbReference type="AlphaFoldDB" id="A0A9P5DTM7"/>
<reference evidence="1" key="1">
    <citation type="journal article" date="2017" name="Mycologia">
        <title>Fusarium algeriense, sp. nov., a novel toxigenic crown rot pathogen of durum wheat from Algeria is nested in the Fusarium burgessii species complex.</title>
        <authorList>
            <person name="Laraba I."/>
            <person name="Keddad A."/>
            <person name="Boureghda H."/>
            <person name="Abdallah N."/>
            <person name="Vaughan M.M."/>
            <person name="Proctor R.H."/>
            <person name="Busman M."/>
            <person name="O'Donnell K."/>
        </authorList>
    </citation>
    <scope>NUCLEOTIDE SEQUENCE</scope>
    <source>
        <strain evidence="1">NRRL 25174</strain>
    </source>
</reference>
<sequence length="161" mass="18202">MSAVVSANQPQYLFNCNIRSEEGTFVDLAGGGGQFPAVIAYDDQTYVHNPNQIWSIFLIDGSNNKVIIKNIHSDETLCADGMRKDRDVNCRRLDYWDSHGHWFVEGGDITSLDEFTPIRLRNGYVQSCFLDLAGGNSRNGTPFMCWEGHGGPNQHFKLWKR</sequence>
<dbReference type="OrthoDB" id="2131701at2759"/>